<keyword evidence="2 5" id="KW-0808">Transferase</keyword>
<protein>
    <recommendedName>
        <fullName evidence="5">Probable RNA 2'-phosphotransferase</fullName>
        <ecNumber evidence="5">2.7.1.-</ecNumber>
    </recommendedName>
</protein>
<accession>A0A9D2BX38</accession>
<evidence type="ECO:0000256" key="3">
    <source>
        <dbReference type="ARBA" id="ARBA00023027"/>
    </source>
</evidence>
<evidence type="ECO:0000313" key="7">
    <source>
        <dbReference type="Proteomes" id="UP000823868"/>
    </source>
</evidence>
<reference evidence="6" key="1">
    <citation type="journal article" date="2021" name="PeerJ">
        <title>Extensive microbial diversity within the chicken gut microbiome revealed by metagenomics and culture.</title>
        <authorList>
            <person name="Gilroy R."/>
            <person name="Ravi A."/>
            <person name="Getino M."/>
            <person name="Pursley I."/>
            <person name="Horton D.L."/>
            <person name="Alikhan N.F."/>
            <person name="Baker D."/>
            <person name="Gharbi K."/>
            <person name="Hall N."/>
            <person name="Watson M."/>
            <person name="Adriaenssens E.M."/>
            <person name="Foster-Nyarko E."/>
            <person name="Jarju S."/>
            <person name="Secka A."/>
            <person name="Antonio M."/>
            <person name="Oren A."/>
            <person name="Chaudhuri R.R."/>
            <person name="La Ragione R."/>
            <person name="Hildebrand F."/>
            <person name="Pallen M.J."/>
        </authorList>
    </citation>
    <scope>NUCLEOTIDE SEQUENCE</scope>
    <source>
        <strain evidence="6">ChiBcec16_6824</strain>
    </source>
</reference>
<evidence type="ECO:0000256" key="1">
    <source>
        <dbReference type="ARBA" id="ARBA00009836"/>
    </source>
</evidence>
<evidence type="ECO:0000256" key="4">
    <source>
        <dbReference type="ARBA" id="ARBA00025212"/>
    </source>
</evidence>
<dbReference type="InterPro" id="IPR002745">
    <property type="entry name" value="Ptrans_KptA/Tpt1"/>
</dbReference>
<evidence type="ECO:0000256" key="2">
    <source>
        <dbReference type="ARBA" id="ARBA00022679"/>
    </source>
</evidence>
<dbReference type="GO" id="GO:0003950">
    <property type="term" value="F:NAD+ poly-ADP-ribosyltransferase activity"/>
    <property type="evidence" value="ECO:0007669"/>
    <property type="project" value="InterPro"/>
</dbReference>
<dbReference type="HAMAP" id="MF_00299">
    <property type="entry name" value="KptA"/>
    <property type="match status" value="1"/>
</dbReference>
<evidence type="ECO:0000256" key="5">
    <source>
        <dbReference type="HAMAP-Rule" id="MF_00299"/>
    </source>
</evidence>
<keyword evidence="3 5" id="KW-0520">NAD</keyword>
<dbReference type="SUPFAM" id="SSF56399">
    <property type="entry name" value="ADP-ribosylation"/>
    <property type="match status" value="1"/>
</dbReference>
<dbReference type="GO" id="GO:0000215">
    <property type="term" value="F:tRNA 2'-phosphotransferase activity"/>
    <property type="evidence" value="ECO:0007669"/>
    <property type="project" value="TreeGrafter"/>
</dbReference>
<dbReference type="InterPro" id="IPR042080">
    <property type="entry name" value="RNA_2'-PTrans_N"/>
</dbReference>
<organism evidence="6 7">
    <name type="scientific">Candidatus Flavonifractor merdigallinarum</name>
    <dbReference type="NCBI Taxonomy" id="2838589"/>
    <lineage>
        <taxon>Bacteria</taxon>
        <taxon>Bacillati</taxon>
        <taxon>Bacillota</taxon>
        <taxon>Clostridia</taxon>
        <taxon>Eubacteriales</taxon>
        <taxon>Oscillospiraceae</taxon>
        <taxon>Flavonifractor</taxon>
    </lineage>
</organism>
<dbReference type="EMBL" id="DXDX01000046">
    <property type="protein sequence ID" value="HIY20731.1"/>
    <property type="molecule type" value="Genomic_DNA"/>
</dbReference>
<dbReference type="PANTHER" id="PTHR12684">
    <property type="entry name" value="PUTATIVE PHOSPHOTRANSFERASE"/>
    <property type="match status" value="1"/>
</dbReference>
<comment type="similarity">
    <text evidence="1 5">Belongs to the KptA/TPT1 family.</text>
</comment>
<comment type="function">
    <text evidence="4 5">Removes the 2'-phosphate from RNA via an intermediate in which the phosphate is ADP-ribosylated by NAD followed by a presumed transesterification to release the RNA and generate ADP-ribose 1''-2''-cyclic phosphate (APPR&gt;P). May function as an ADP-ribosylase.</text>
</comment>
<name>A0A9D2BX38_9FIRM</name>
<dbReference type="Pfam" id="PF01885">
    <property type="entry name" value="PTS_2-RNA"/>
    <property type="match status" value="1"/>
</dbReference>
<dbReference type="Gene3D" id="3.20.170.30">
    <property type="match status" value="1"/>
</dbReference>
<sequence length="178" mass="19833">MNSAELTQASRRLAYLLRHSTQYIDAHGWAQVSDILRDLGKRWPSMTQADLEEIVRTDSKGRYALDEGHRRIRANQGHSVPVDVGLEEQTPPAVLYHGTATRFLDAILEKGLLPMSRLYCHLSADIPTAQVVGARHGKPVVLQVDASAMVRDGRTFYRSENGVWLTAAVPPSYLTVIE</sequence>
<proteinExistence type="inferred from homology"/>
<dbReference type="GO" id="GO:0006388">
    <property type="term" value="P:tRNA splicing, via endonucleolytic cleavage and ligation"/>
    <property type="evidence" value="ECO:0007669"/>
    <property type="project" value="UniProtKB-UniRule"/>
</dbReference>
<dbReference type="AlphaFoldDB" id="A0A9D2BX38"/>
<dbReference type="EC" id="2.7.1.-" evidence="5"/>
<dbReference type="Gene3D" id="1.10.10.970">
    <property type="entry name" value="RNA 2'-phosphotransferase, Tpt1/KptA family, N-terminal domain"/>
    <property type="match status" value="1"/>
</dbReference>
<comment type="caution">
    <text evidence="6">The sequence shown here is derived from an EMBL/GenBank/DDBJ whole genome shotgun (WGS) entry which is preliminary data.</text>
</comment>
<dbReference type="Proteomes" id="UP000823868">
    <property type="component" value="Unassembled WGS sequence"/>
</dbReference>
<evidence type="ECO:0000313" key="6">
    <source>
        <dbReference type="EMBL" id="HIY20731.1"/>
    </source>
</evidence>
<dbReference type="PANTHER" id="PTHR12684:SF2">
    <property type="entry name" value="TRNA 2'-PHOSPHOTRANSFERASE 1"/>
    <property type="match status" value="1"/>
</dbReference>
<gene>
    <name evidence="5" type="primary">kptA</name>
    <name evidence="6" type="ORF">H9841_02365</name>
</gene>
<dbReference type="InterPro" id="IPR022928">
    <property type="entry name" value="RNA_2'-PTrans_KptA"/>
</dbReference>
<dbReference type="InterPro" id="IPR042081">
    <property type="entry name" value="RNA_2'-PTrans_C"/>
</dbReference>
<reference evidence="6" key="2">
    <citation type="submission" date="2021-04" db="EMBL/GenBank/DDBJ databases">
        <authorList>
            <person name="Gilroy R."/>
        </authorList>
    </citation>
    <scope>NUCLEOTIDE SEQUENCE</scope>
    <source>
        <strain evidence="6">ChiBcec16_6824</strain>
    </source>
</reference>